<dbReference type="STRING" id="576131.SAMN05444486_101825"/>
<dbReference type="PANTHER" id="PTHR48079">
    <property type="entry name" value="PROTEIN YEEZ"/>
    <property type="match status" value="1"/>
</dbReference>
<dbReference type="GO" id="GO:0005737">
    <property type="term" value="C:cytoplasm"/>
    <property type="evidence" value="ECO:0007669"/>
    <property type="project" value="TreeGrafter"/>
</dbReference>
<evidence type="ECO:0000259" key="1">
    <source>
        <dbReference type="Pfam" id="PF13460"/>
    </source>
</evidence>
<reference evidence="2 3" key="1">
    <citation type="submission" date="2016-10" db="EMBL/GenBank/DDBJ databases">
        <authorList>
            <person name="de Groot N.N."/>
        </authorList>
    </citation>
    <scope>NUCLEOTIDE SEQUENCE [LARGE SCALE GENOMIC DNA]</scope>
    <source>
        <strain evidence="2 3">DSM 24677</strain>
    </source>
</reference>
<feature type="domain" description="NAD(P)-binding" evidence="1">
    <location>
        <begin position="10"/>
        <end position="173"/>
    </location>
</feature>
<accession>A0A1H3I2Q0</accession>
<evidence type="ECO:0000313" key="3">
    <source>
        <dbReference type="Proteomes" id="UP000199026"/>
    </source>
</evidence>
<dbReference type="EMBL" id="FNPR01000001">
    <property type="protein sequence ID" value="SDY21986.1"/>
    <property type="molecule type" value="Genomic_DNA"/>
</dbReference>
<name>A0A1H3I2Q0_9RHOB</name>
<dbReference type="PANTHER" id="PTHR48079:SF6">
    <property type="entry name" value="NAD(P)-BINDING DOMAIN-CONTAINING PROTEIN-RELATED"/>
    <property type="match status" value="1"/>
</dbReference>
<dbReference type="OrthoDB" id="7836994at2"/>
<dbReference type="RefSeq" id="WP_089888050.1">
    <property type="nucleotide sequence ID" value="NZ_CALJFH010000031.1"/>
</dbReference>
<dbReference type="InterPro" id="IPR051783">
    <property type="entry name" value="NAD(P)-dependent_oxidoreduct"/>
</dbReference>
<keyword evidence="3" id="KW-1185">Reference proteome</keyword>
<dbReference type="Pfam" id="PF13460">
    <property type="entry name" value="NAD_binding_10"/>
    <property type="match status" value="1"/>
</dbReference>
<gene>
    <name evidence="2" type="ORF">SAMN05444486_101825</name>
</gene>
<protein>
    <submittedName>
        <fullName evidence="2">Nucleoside-diphosphate-sugar epimerase</fullName>
    </submittedName>
</protein>
<proteinExistence type="predicted"/>
<dbReference type="InterPro" id="IPR036291">
    <property type="entry name" value="NAD(P)-bd_dom_sf"/>
</dbReference>
<dbReference type="InterPro" id="IPR016040">
    <property type="entry name" value="NAD(P)-bd_dom"/>
</dbReference>
<dbReference type="SUPFAM" id="SSF51735">
    <property type="entry name" value="NAD(P)-binding Rossmann-fold domains"/>
    <property type="match status" value="1"/>
</dbReference>
<organism evidence="2 3">
    <name type="scientific">Lentibacter algarum</name>
    <dbReference type="NCBI Taxonomy" id="576131"/>
    <lineage>
        <taxon>Bacteria</taxon>
        <taxon>Pseudomonadati</taxon>
        <taxon>Pseudomonadota</taxon>
        <taxon>Alphaproteobacteria</taxon>
        <taxon>Rhodobacterales</taxon>
        <taxon>Roseobacteraceae</taxon>
        <taxon>Lentibacter</taxon>
    </lineage>
</organism>
<sequence length="304" mass="32108">MGALKLLITGANGFLGRACVSAALTRGHSVRALVRSAAVFPEGVQVVQGDLAVGCDAAWLTGIDAVIHTAASVSNAPDALARDTLQATEKLIGAAVAAEQPPLMVLASSIAVYDADVSGAVDEGSPIETLIREREPYVGAKLAQEEALRASSLRGWCLRIGALYGQDERRWNAHIGFKKGAILVSLERAGDVPLVDVADAGTAMICAAETAPNDACEALNIVESALPSRAAFVASEHSGLHVPLHWRLLLPFAFLTEAMIGARAPGLLRPRILRARMQPLSYPNARAITRLGWTPQKQFLGRDL</sequence>
<dbReference type="AlphaFoldDB" id="A0A1H3I2Q0"/>
<dbReference type="GO" id="GO:0004029">
    <property type="term" value="F:aldehyde dehydrogenase (NAD+) activity"/>
    <property type="evidence" value="ECO:0007669"/>
    <property type="project" value="TreeGrafter"/>
</dbReference>
<dbReference type="Gene3D" id="3.40.50.720">
    <property type="entry name" value="NAD(P)-binding Rossmann-like Domain"/>
    <property type="match status" value="1"/>
</dbReference>
<dbReference type="Proteomes" id="UP000199026">
    <property type="component" value="Unassembled WGS sequence"/>
</dbReference>
<evidence type="ECO:0000313" key="2">
    <source>
        <dbReference type="EMBL" id="SDY21986.1"/>
    </source>
</evidence>